<dbReference type="GO" id="GO:0016020">
    <property type="term" value="C:membrane"/>
    <property type="evidence" value="ECO:0007669"/>
    <property type="project" value="UniProtKB-SubCell"/>
</dbReference>
<name>A0A0D2EWW7_9EURO</name>
<gene>
    <name evidence="7" type="ORF">PV05_07960</name>
</gene>
<dbReference type="Pfam" id="PF07690">
    <property type="entry name" value="MFS_1"/>
    <property type="match status" value="1"/>
</dbReference>
<feature type="transmembrane region" description="Helical" evidence="6">
    <location>
        <begin position="79"/>
        <end position="101"/>
    </location>
</feature>
<feature type="transmembrane region" description="Helical" evidence="6">
    <location>
        <begin position="189"/>
        <end position="210"/>
    </location>
</feature>
<sequence>MGTSITQNFAGLVSVRFILGGLMSVTSPAWVLITSIFYRREEQAFRVMFWWSMNGLSLAVGGIISFCCGYIEVNNISSWKWIYIIEGSLTVLWGVVLFWVFPMSPQTAKFFTAEEKKCAVARLATNKTGTKEPKIKKYQIIEAIGPRKDPQGWLIFWIMFFNEFVNGGFGIFFSLTLNQLGYTQLMSSVLGIPVGFSQIFWMVGAGAFTLKFKNVRILMCQLALVPAFIGFLLQIAIPEERAALQRPSACACHSASLPAQNAGGFTKRTTLTSLGFLGSSLGNIVGPHVFYEGQTPRYLTGYVCDLVCFVIQIILLQILKWCYMRENKRRDETYGPPVAEAGDAITDLTDIENHNFRFRPVTMNNINETLIFEGWQLSPIPTVGVAAAVADFREWVSKVGEKAQSITTFLT</sequence>
<comment type="subcellular location">
    <subcellularLocation>
        <location evidence="1">Membrane</location>
        <topology evidence="1">Multi-pass membrane protein</topology>
    </subcellularLocation>
</comment>
<feature type="transmembrane region" description="Helical" evidence="6">
    <location>
        <begin position="17"/>
        <end position="38"/>
    </location>
</feature>
<dbReference type="Proteomes" id="UP000054342">
    <property type="component" value="Unassembled WGS sequence"/>
</dbReference>
<keyword evidence="5 6" id="KW-0472">Membrane</keyword>
<dbReference type="InterPro" id="IPR011701">
    <property type="entry name" value="MFS"/>
</dbReference>
<evidence type="ECO:0000256" key="4">
    <source>
        <dbReference type="ARBA" id="ARBA00022989"/>
    </source>
</evidence>
<evidence type="ECO:0000256" key="6">
    <source>
        <dbReference type="SAM" id="Phobius"/>
    </source>
</evidence>
<keyword evidence="2" id="KW-0813">Transport</keyword>
<evidence type="ECO:0000256" key="3">
    <source>
        <dbReference type="ARBA" id="ARBA00022692"/>
    </source>
</evidence>
<dbReference type="PANTHER" id="PTHR43791:SF81">
    <property type="entry name" value="TRANSPORTER, PUTATIVE (AFU_ORTHOLOGUE AFUA_7G01190)-RELATED"/>
    <property type="match status" value="1"/>
</dbReference>
<evidence type="ECO:0000313" key="7">
    <source>
        <dbReference type="EMBL" id="KIW52314.1"/>
    </source>
</evidence>
<organism evidence="7 8">
    <name type="scientific">Exophiala xenobiotica</name>
    <dbReference type="NCBI Taxonomy" id="348802"/>
    <lineage>
        <taxon>Eukaryota</taxon>
        <taxon>Fungi</taxon>
        <taxon>Dikarya</taxon>
        <taxon>Ascomycota</taxon>
        <taxon>Pezizomycotina</taxon>
        <taxon>Eurotiomycetes</taxon>
        <taxon>Chaetothyriomycetidae</taxon>
        <taxon>Chaetothyriales</taxon>
        <taxon>Herpotrichiellaceae</taxon>
        <taxon>Exophiala</taxon>
    </lineage>
</organism>
<dbReference type="Gene3D" id="1.20.1250.20">
    <property type="entry name" value="MFS general substrate transporter like domains"/>
    <property type="match status" value="1"/>
</dbReference>
<evidence type="ECO:0000256" key="5">
    <source>
        <dbReference type="ARBA" id="ARBA00023136"/>
    </source>
</evidence>
<keyword evidence="8" id="KW-1185">Reference proteome</keyword>
<evidence type="ECO:0008006" key="9">
    <source>
        <dbReference type="Google" id="ProtNLM"/>
    </source>
</evidence>
<dbReference type="GeneID" id="25329868"/>
<feature type="transmembrane region" description="Helical" evidence="6">
    <location>
        <begin position="217"/>
        <end position="237"/>
    </location>
</feature>
<dbReference type="OrthoDB" id="6730379at2759"/>
<keyword evidence="3 6" id="KW-0812">Transmembrane</keyword>
<evidence type="ECO:0000313" key="8">
    <source>
        <dbReference type="Proteomes" id="UP000054342"/>
    </source>
</evidence>
<accession>A0A0D2EWW7</accession>
<dbReference type="SUPFAM" id="SSF103473">
    <property type="entry name" value="MFS general substrate transporter"/>
    <property type="match status" value="1"/>
</dbReference>
<evidence type="ECO:0000256" key="1">
    <source>
        <dbReference type="ARBA" id="ARBA00004141"/>
    </source>
</evidence>
<reference evidence="7 8" key="1">
    <citation type="submission" date="2015-01" db="EMBL/GenBank/DDBJ databases">
        <title>The Genome Sequence of Exophiala xenobiotica CBS118157.</title>
        <authorList>
            <consortium name="The Broad Institute Genomics Platform"/>
            <person name="Cuomo C."/>
            <person name="de Hoog S."/>
            <person name="Gorbushina A."/>
            <person name="Stielow B."/>
            <person name="Teixiera M."/>
            <person name="Abouelleil A."/>
            <person name="Chapman S.B."/>
            <person name="Priest M."/>
            <person name="Young S.K."/>
            <person name="Wortman J."/>
            <person name="Nusbaum C."/>
            <person name="Birren B."/>
        </authorList>
    </citation>
    <scope>NUCLEOTIDE SEQUENCE [LARGE SCALE GENOMIC DNA]</scope>
    <source>
        <strain evidence="7 8">CBS 118157</strain>
    </source>
</reference>
<dbReference type="PANTHER" id="PTHR43791">
    <property type="entry name" value="PERMEASE-RELATED"/>
    <property type="match status" value="1"/>
</dbReference>
<feature type="transmembrane region" description="Helical" evidence="6">
    <location>
        <begin position="154"/>
        <end position="177"/>
    </location>
</feature>
<dbReference type="InterPro" id="IPR036259">
    <property type="entry name" value="MFS_trans_sf"/>
</dbReference>
<proteinExistence type="predicted"/>
<feature type="transmembrane region" description="Helical" evidence="6">
    <location>
        <begin position="299"/>
        <end position="319"/>
    </location>
</feature>
<dbReference type="EMBL" id="KN847321">
    <property type="protein sequence ID" value="KIW52314.1"/>
    <property type="molecule type" value="Genomic_DNA"/>
</dbReference>
<feature type="transmembrane region" description="Helical" evidence="6">
    <location>
        <begin position="50"/>
        <end position="73"/>
    </location>
</feature>
<dbReference type="HOGENOM" id="CLU_001265_0_5_1"/>
<keyword evidence="4 6" id="KW-1133">Transmembrane helix</keyword>
<protein>
    <recommendedName>
        <fullName evidence="9">Major facilitator superfamily (MFS) profile domain-containing protein</fullName>
    </recommendedName>
</protein>
<dbReference type="GO" id="GO:0022857">
    <property type="term" value="F:transmembrane transporter activity"/>
    <property type="evidence" value="ECO:0007669"/>
    <property type="project" value="InterPro"/>
</dbReference>
<evidence type="ECO:0000256" key="2">
    <source>
        <dbReference type="ARBA" id="ARBA00022448"/>
    </source>
</evidence>
<dbReference type="RefSeq" id="XP_013312898.1">
    <property type="nucleotide sequence ID" value="XM_013457444.1"/>
</dbReference>
<dbReference type="AlphaFoldDB" id="A0A0D2EWW7"/>